<comment type="caution">
    <text evidence="1">The sequence shown here is derived from an EMBL/GenBank/DDBJ whole genome shotgun (WGS) entry which is preliminary data.</text>
</comment>
<name>A0ACA9Q7C8_9GLOM</name>
<sequence length="129" mass="14936">PLSDISNSSCRKKIKRAAKNLFNDFETEKNKIWHSLDNPKLKEIVLKAGEQLWLVKFEEDQQLEKKRHKNKKKHNVDEIIQKHIPLLVFDMKPQTSNSNLNSKNSDLDSENSDSDSKNSNSDSEDSDLD</sequence>
<accession>A0ACA9Q7C8</accession>
<protein>
    <submittedName>
        <fullName evidence="1">14097_t:CDS:1</fullName>
    </submittedName>
</protein>
<gene>
    <name evidence="1" type="ORF">SPELUC_LOCUS13267</name>
</gene>
<dbReference type="Proteomes" id="UP000789366">
    <property type="component" value="Unassembled WGS sequence"/>
</dbReference>
<organism evidence="1 2">
    <name type="scientific">Cetraspora pellucida</name>
    <dbReference type="NCBI Taxonomy" id="1433469"/>
    <lineage>
        <taxon>Eukaryota</taxon>
        <taxon>Fungi</taxon>
        <taxon>Fungi incertae sedis</taxon>
        <taxon>Mucoromycota</taxon>
        <taxon>Glomeromycotina</taxon>
        <taxon>Glomeromycetes</taxon>
        <taxon>Diversisporales</taxon>
        <taxon>Gigasporaceae</taxon>
        <taxon>Cetraspora</taxon>
    </lineage>
</organism>
<feature type="non-terminal residue" evidence="1">
    <location>
        <position position="1"/>
    </location>
</feature>
<keyword evidence="2" id="KW-1185">Reference proteome</keyword>
<dbReference type="EMBL" id="CAJVPW010034354">
    <property type="protein sequence ID" value="CAG8733323.1"/>
    <property type="molecule type" value="Genomic_DNA"/>
</dbReference>
<evidence type="ECO:0000313" key="1">
    <source>
        <dbReference type="EMBL" id="CAG8733323.1"/>
    </source>
</evidence>
<proteinExistence type="predicted"/>
<feature type="non-terminal residue" evidence="1">
    <location>
        <position position="129"/>
    </location>
</feature>
<evidence type="ECO:0000313" key="2">
    <source>
        <dbReference type="Proteomes" id="UP000789366"/>
    </source>
</evidence>
<reference evidence="1" key="1">
    <citation type="submission" date="2021-06" db="EMBL/GenBank/DDBJ databases">
        <authorList>
            <person name="Kallberg Y."/>
            <person name="Tangrot J."/>
            <person name="Rosling A."/>
        </authorList>
    </citation>
    <scope>NUCLEOTIDE SEQUENCE</scope>
    <source>
        <strain evidence="1">28 12/20/2015</strain>
    </source>
</reference>